<gene>
    <name evidence="1" type="ORF">H9950_11630</name>
</gene>
<dbReference type="Proteomes" id="UP000823862">
    <property type="component" value="Unassembled WGS sequence"/>
</dbReference>
<name>A0A9D2HWI5_9BACE</name>
<dbReference type="Pfam" id="PF19867">
    <property type="entry name" value="DUF6340"/>
    <property type="match status" value="1"/>
</dbReference>
<dbReference type="InterPro" id="IPR045921">
    <property type="entry name" value="DUF6340"/>
</dbReference>
<evidence type="ECO:0000313" key="2">
    <source>
        <dbReference type="Proteomes" id="UP000823862"/>
    </source>
</evidence>
<dbReference type="AlphaFoldDB" id="A0A9D2HWI5"/>
<protein>
    <submittedName>
        <fullName evidence="1">Tetratricopeptide repeat protein</fullName>
    </submittedName>
</protein>
<organism evidence="1 2">
    <name type="scientific">Candidatus Bacteroides avicola</name>
    <dbReference type="NCBI Taxonomy" id="2838468"/>
    <lineage>
        <taxon>Bacteria</taxon>
        <taxon>Pseudomonadati</taxon>
        <taxon>Bacteroidota</taxon>
        <taxon>Bacteroidia</taxon>
        <taxon>Bacteroidales</taxon>
        <taxon>Bacteroidaceae</taxon>
        <taxon>Bacteroides</taxon>
    </lineage>
</organism>
<proteinExistence type="predicted"/>
<reference evidence="1" key="1">
    <citation type="journal article" date="2021" name="PeerJ">
        <title>Extensive microbial diversity within the chicken gut microbiome revealed by metagenomics and culture.</title>
        <authorList>
            <person name="Gilroy R."/>
            <person name="Ravi A."/>
            <person name="Getino M."/>
            <person name="Pursley I."/>
            <person name="Horton D.L."/>
            <person name="Alikhan N.F."/>
            <person name="Baker D."/>
            <person name="Gharbi K."/>
            <person name="Hall N."/>
            <person name="Watson M."/>
            <person name="Adriaenssens E.M."/>
            <person name="Foster-Nyarko E."/>
            <person name="Jarju S."/>
            <person name="Secka A."/>
            <person name="Antonio M."/>
            <person name="Oren A."/>
            <person name="Chaudhuri R.R."/>
            <person name="La Ragione R."/>
            <person name="Hildebrand F."/>
            <person name="Pallen M.J."/>
        </authorList>
    </citation>
    <scope>NUCLEOTIDE SEQUENCE</scope>
    <source>
        <strain evidence="1">ChiHjej12B11-9795</strain>
    </source>
</reference>
<sequence length="367" mass="41516">MKKELYSSLIAIMLIMNACQSVEQLSIDYMLPAEVSFPASLKRVAVVNNMPDSPENASQALLKEKEEKSESEIARQTNYYTGNASLTAQALAETLADGNYFDQVIICDSALRTKDRQPREATLSTTEVNELTRSLGADFLIAVENVQLRSVNKLSFLPDIQAYYGTVDVTVYPTLRIYLPNHPGPITTISSPDSIFWEEAGISEAEVRSRLIAKEDLIETASEFAGSSPVQYLLPHWKTAPRYLFTGGSVEMRDAAVYVREQNWEDAIRLWKQVYETKKGKRKMYAAYNIALGYEMQDSIHTAARWAAKAQHIAYDIDRVEEKTPQGLDGSNIPNYVFTTLYVNELTERDQSIARLNLQMQRFKDDF</sequence>
<reference evidence="1" key="2">
    <citation type="submission" date="2021-04" db="EMBL/GenBank/DDBJ databases">
        <authorList>
            <person name="Gilroy R."/>
        </authorList>
    </citation>
    <scope>NUCLEOTIDE SEQUENCE</scope>
    <source>
        <strain evidence="1">ChiHjej12B11-9795</strain>
    </source>
</reference>
<accession>A0A9D2HWI5</accession>
<evidence type="ECO:0000313" key="1">
    <source>
        <dbReference type="EMBL" id="HJA86815.1"/>
    </source>
</evidence>
<comment type="caution">
    <text evidence="1">The sequence shown here is derived from an EMBL/GenBank/DDBJ whole genome shotgun (WGS) entry which is preliminary data.</text>
</comment>
<dbReference type="EMBL" id="DWZI01000059">
    <property type="protein sequence ID" value="HJA86815.1"/>
    <property type="molecule type" value="Genomic_DNA"/>
</dbReference>